<proteinExistence type="predicted"/>
<dbReference type="Proteomes" id="UP000289738">
    <property type="component" value="Chromosome B01"/>
</dbReference>
<organism evidence="1 2">
    <name type="scientific">Arachis hypogaea</name>
    <name type="common">Peanut</name>
    <dbReference type="NCBI Taxonomy" id="3818"/>
    <lineage>
        <taxon>Eukaryota</taxon>
        <taxon>Viridiplantae</taxon>
        <taxon>Streptophyta</taxon>
        <taxon>Embryophyta</taxon>
        <taxon>Tracheophyta</taxon>
        <taxon>Spermatophyta</taxon>
        <taxon>Magnoliopsida</taxon>
        <taxon>eudicotyledons</taxon>
        <taxon>Gunneridae</taxon>
        <taxon>Pentapetalae</taxon>
        <taxon>rosids</taxon>
        <taxon>fabids</taxon>
        <taxon>Fabales</taxon>
        <taxon>Fabaceae</taxon>
        <taxon>Papilionoideae</taxon>
        <taxon>50 kb inversion clade</taxon>
        <taxon>dalbergioids sensu lato</taxon>
        <taxon>Dalbergieae</taxon>
        <taxon>Pterocarpus clade</taxon>
        <taxon>Arachis</taxon>
    </lineage>
</organism>
<protein>
    <recommendedName>
        <fullName evidence="3">MULE transposase domain-containing protein</fullName>
    </recommendedName>
</protein>
<evidence type="ECO:0000313" key="1">
    <source>
        <dbReference type="EMBL" id="RYR28616.1"/>
    </source>
</evidence>
<evidence type="ECO:0008006" key="3">
    <source>
        <dbReference type="Google" id="ProtNLM"/>
    </source>
</evidence>
<evidence type="ECO:0000313" key="2">
    <source>
        <dbReference type="Proteomes" id="UP000289738"/>
    </source>
</evidence>
<sequence length="98" mass="10885">MPLAFAIVEGETDDAWHFFLDNLHRNSVRRNGVGIISDRHNSISAAMARTLVKATFDRLNELFTRKSAETPEQITTAYAFSEFATAKLQANLQASGNV</sequence>
<keyword evidence="2" id="KW-1185">Reference proteome</keyword>
<accession>A0A445AQ97</accession>
<dbReference type="EMBL" id="SDMP01000011">
    <property type="protein sequence ID" value="RYR28616.1"/>
    <property type="molecule type" value="Genomic_DNA"/>
</dbReference>
<reference evidence="1 2" key="1">
    <citation type="submission" date="2019-01" db="EMBL/GenBank/DDBJ databases">
        <title>Sequencing of cultivated peanut Arachis hypogaea provides insights into genome evolution and oil improvement.</title>
        <authorList>
            <person name="Chen X."/>
        </authorList>
    </citation>
    <scope>NUCLEOTIDE SEQUENCE [LARGE SCALE GENOMIC DNA]</scope>
    <source>
        <strain evidence="2">cv. Fuhuasheng</strain>
        <tissue evidence="1">Leaves</tissue>
    </source>
</reference>
<gene>
    <name evidence="1" type="ORF">Ahy_B01g052761</name>
</gene>
<name>A0A445AQ97_ARAHY</name>
<dbReference type="AlphaFoldDB" id="A0A445AQ97"/>
<comment type="caution">
    <text evidence="1">The sequence shown here is derived from an EMBL/GenBank/DDBJ whole genome shotgun (WGS) entry which is preliminary data.</text>
</comment>